<gene>
    <name evidence="6" type="ORF">M422DRAFT_48532</name>
</gene>
<dbReference type="HOGENOM" id="CLU_070654_1_0_1"/>
<evidence type="ECO:0000256" key="4">
    <source>
        <dbReference type="ARBA" id="ARBA00022807"/>
    </source>
</evidence>
<accession>A0A0C9UF49</accession>
<dbReference type="EMBL" id="KN837135">
    <property type="protein sequence ID" value="KIJ41648.1"/>
    <property type="molecule type" value="Genomic_DNA"/>
</dbReference>
<dbReference type="GO" id="GO:0019783">
    <property type="term" value="F:ubiquitin-like protein peptidase activity"/>
    <property type="evidence" value="ECO:0007669"/>
    <property type="project" value="UniProtKB-ARBA"/>
</dbReference>
<reference evidence="6 7" key="1">
    <citation type="submission" date="2014-06" db="EMBL/GenBank/DDBJ databases">
        <title>Evolutionary Origins and Diversification of the Mycorrhizal Mutualists.</title>
        <authorList>
            <consortium name="DOE Joint Genome Institute"/>
            <consortium name="Mycorrhizal Genomics Consortium"/>
            <person name="Kohler A."/>
            <person name="Kuo A."/>
            <person name="Nagy L.G."/>
            <person name="Floudas D."/>
            <person name="Copeland A."/>
            <person name="Barry K.W."/>
            <person name="Cichocki N."/>
            <person name="Veneault-Fourrey C."/>
            <person name="LaButti K."/>
            <person name="Lindquist E.A."/>
            <person name="Lipzen A."/>
            <person name="Lundell T."/>
            <person name="Morin E."/>
            <person name="Murat C."/>
            <person name="Riley R."/>
            <person name="Ohm R."/>
            <person name="Sun H."/>
            <person name="Tunlid A."/>
            <person name="Henrissat B."/>
            <person name="Grigoriev I.V."/>
            <person name="Hibbett D.S."/>
            <person name="Martin F."/>
        </authorList>
    </citation>
    <scope>NUCLEOTIDE SEQUENCE [LARGE SCALE GENOMIC DNA]</scope>
    <source>
        <strain evidence="6 7">SS14</strain>
    </source>
</reference>
<dbReference type="OrthoDB" id="442460at2759"/>
<dbReference type="AlphaFoldDB" id="A0A0C9UF49"/>
<dbReference type="Proteomes" id="UP000054279">
    <property type="component" value="Unassembled WGS sequence"/>
</dbReference>
<dbReference type="Pfam" id="PF02902">
    <property type="entry name" value="Peptidase_C48"/>
    <property type="match status" value="1"/>
</dbReference>
<proteinExistence type="inferred from homology"/>
<keyword evidence="2" id="KW-0645">Protease</keyword>
<dbReference type="SUPFAM" id="SSF54001">
    <property type="entry name" value="Cysteine proteinases"/>
    <property type="match status" value="1"/>
</dbReference>
<name>A0A0C9UF49_SPHS4</name>
<evidence type="ECO:0000256" key="3">
    <source>
        <dbReference type="ARBA" id="ARBA00022801"/>
    </source>
</evidence>
<evidence type="ECO:0000259" key="5">
    <source>
        <dbReference type="PROSITE" id="PS50600"/>
    </source>
</evidence>
<evidence type="ECO:0000256" key="1">
    <source>
        <dbReference type="ARBA" id="ARBA00005234"/>
    </source>
</evidence>
<keyword evidence="4" id="KW-0788">Thiol protease</keyword>
<organism evidence="6 7">
    <name type="scientific">Sphaerobolus stellatus (strain SS14)</name>
    <dbReference type="NCBI Taxonomy" id="990650"/>
    <lineage>
        <taxon>Eukaryota</taxon>
        <taxon>Fungi</taxon>
        <taxon>Dikarya</taxon>
        <taxon>Basidiomycota</taxon>
        <taxon>Agaricomycotina</taxon>
        <taxon>Agaricomycetes</taxon>
        <taxon>Phallomycetidae</taxon>
        <taxon>Geastrales</taxon>
        <taxon>Sphaerobolaceae</taxon>
        <taxon>Sphaerobolus</taxon>
    </lineage>
</organism>
<dbReference type="PANTHER" id="PTHR46915">
    <property type="entry name" value="UBIQUITIN-LIKE PROTEASE 4-RELATED"/>
    <property type="match status" value="1"/>
</dbReference>
<keyword evidence="3" id="KW-0378">Hydrolase</keyword>
<dbReference type="GO" id="GO:0006508">
    <property type="term" value="P:proteolysis"/>
    <property type="evidence" value="ECO:0007669"/>
    <property type="project" value="UniProtKB-KW"/>
</dbReference>
<sequence length="294" mass="33560">MQQNTKLNFNPNNAVPIVISSDSELPTKKPKVKLINDAGSVCVLIPNALPLATRKIPHGTQSAVRFRQQELDRLEPREWFNDIVMDYGLSQALRRHQLSESPLCKLWVFSTFFYTKLTTNGYTSVATWSKRWDVFAQELIIIPVHKFHHWSLVVVSKPYASIHPIGPVPADPSPAQILSMDSLGGGQEPAQAAVADWLFKVAQPLLQMNQWIKPISRHIQVPQQPNFYDCGPYSIHNLSRFLMHSSRICQAEISQDSQDWERIWQPRLASHMRTSLRQQVRLRARVPDTPLSIS</sequence>
<protein>
    <recommendedName>
        <fullName evidence="5">Ubiquitin-like protease family profile domain-containing protein</fullName>
    </recommendedName>
</protein>
<comment type="similarity">
    <text evidence="1">Belongs to the peptidase C48 family.</text>
</comment>
<dbReference type="Gene3D" id="3.40.395.10">
    <property type="entry name" value="Adenoviral Proteinase, Chain A"/>
    <property type="match status" value="1"/>
</dbReference>
<dbReference type="GO" id="GO:0016926">
    <property type="term" value="P:protein desumoylation"/>
    <property type="evidence" value="ECO:0007669"/>
    <property type="project" value="UniProtKB-ARBA"/>
</dbReference>
<feature type="domain" description="Ubiquitin-like protease family profile" evidence="5">
    <location>
        <begin position="64"/>
        <end position="241"/>
    </location>
</feature>
<dbReference type="PROSITE" id="PS50600">
    <property type="entry name" value="ULP_PROTEASE"/>
    <property type="match status" value="1"/>
</dbReference>
<dbReference type="InterPro" id="IPR003653">
    <property type="entry name" value="Peptidase_C48_C"/>
</dbReference>
<evidence type="ECO:0000313" key="7">
    <source>
        <dbReference type="Proteomes" id="UP000054279"/>
    </source>
</evidence>
<dbReference type="InterPro" id="IPR038765">
    <property type="entry name" value="Papain-like_cys_pep_sf"/>
</dbReference>
<dbReference type="PANTHER" id="PTHR46915:SF2">
    <property type="entry name" value="UBIQUITIN-LIKE PROTEASE 4"/>
    <property type="match status" value="1"/>
</dbReference>
<keyword evidence="7" id="KW-1185">Reference proteome</keyword>
<dbReference type="GO" id="GO:0008234">
    <property type="term" value="F:cysteine-type peptidase activity"/>
    <property type="evidence" value="ECO:0007669"/>
    <property type="project" value="UniProtKB-KW"/>
</dbReference>
<evidence type="ECO:0000313" key="6">
    <source>
        <dbReference type="EMBL" id="KIJ41648.1"/>
    </source>
</evidence>
<evidence type="ECO:0000256" key="2">
    <source>
        <dbReference type="ARBA" id="ARBA00022670"/>
    </source>
</evidence>